<comment type="caution">
    <text evidence="2">The sequence shown here is derived from an EMBL/GenBank/DDBJ whole genome shotgun (WGS) entry which is preliminary data.</text>
</comment>
<protein>
    <submittedName>
        <fullName evidence="2">Uncharacterized protein</fullName>
    </submittedName>
</protein>
<accession>A0A388M0Z2</accession>
<evidence type="ECO:0000313" key="3">
    <source>
        <dbReference type="Proteomes" id="UP000265515"/>
    </source>
</evidence>
<organism evidence="2 3">
    <name type="scientific">Chara braunii</name>
    <name type="common">Braun's stonewort</name>
    <dbReference type="NCBI Taxonomy" id="69332"/>
    <lineage>
        <taxon>Eukaryota</taxon>
        <taxon>Viridiplantae</taxon>
        <taxon>Streptophyta</taxon>
        <taxon>Charophyceae</taxon>
        <taxon>Charales</taxon>
        <taxon>Characeae</taxon>
        <taxon>Chara</taxon>
    </lineage>
</organism>
<dbReference type="Proteomes" id="UP000265515">
    <property type="component" value="Unassembled WGS sequence"/>
</dbReference>
<feature type="region of interest" description="Disordered" evidence="1">
    <location>
        <begin position="53"/>
        <end position="114"/>
    </location>
</feature>
<dbReference type="EMBL" id="BFEA01000659">
    <property type="protein sequence ID" value="GBG88244.1"/>
    <property type="molecule type" value="Genomic_DNA"/>
</dbReference>
<reference evidence="2 3" key="1">
    <citation type="journal article" date="2018" name="Cell">
        <title>The Chara Genome: Secondary Complexity and Implications for Plant Terrestrialization.</title>
        <authorList>
            <person name="Nishiyama T."/>
            <person name="Sakayama H."/>
            <person name="Vries J.D."/>
            <person name="Buschmann H."/>
            <person name="Saint-Marcoux D."/>
            <person name="Ullrich K.K."/>
            <person name="Haas F.B."/>
            <person name="Vanderstraeten L."/>
            <person name="Becker D."/>
            <person name="Lang D."/>
            <person name="Vosolsobe S."/>
            <person name="Rombauts S."/>
            <person name="Wilhelmsson P.K.I."/>
            <person name="Janitza P."/>
            <person name="Kern R."/>
            <person name="Heyl A."/>
            <person name="Rumpler F."/>
            <person name="Villalobos L.I.A.C."/>
            <person name="Clay J.M."/>
            <person name="Skokan R."/>
            <person name="Toyoda A."/>
            <person name="Suzuki Y."/>
            <person name="Kagoshima H."/>
            <person name="Schijlen E."/>
            <person name="Tajeshwar N."/>
            <person name="Catarino B."/>
            <person name="Hetherington A.J."/>
            <person name="Saltykova A."/>
            <person name="Bonnot C."/>
            <person name="Breuninger H."/>
            <person name="Symeonidi A."/>
            <person name="Radhakrishnan G.V."/>
            <person name="Van Nieuwerburgh F."/>
            <person name="Deforce D."/>
            <person name="Chang C."/>
            <person name="Karol K.G."/>
            <person name="Hedrich R."/>
            <person name="Ulvskov P."/>
            <person name="Glockner G."/>
            <person name="Delwiche C.F."/>
            <person name="Petrasek J."/>
            <person name="Van de Peer Y."/>
            <person name="Friml J."/>
            <person name="Beilby M."/>
            <person name="Dolan L."/>
            <person name="Kohara Y."/>
            <person name="Sugano S."/>
            <person name="Fujiyama A."/>
            <person name="Delaux P.-M."/>
            <person name="Quint M."/>
            <person name="TheiBen G."/>
            <person name="Hagemann M."/>
            <person name="Harholt J."/>
            <person name="Dunand C."/>
            <person name="Zachgo S."/>
            <person name="Langdale J."/>
            <person name="Maumus F."/>
            <person name="Straeten D.V.D."/>
            <person name="Gould S.B."/>
            <person name="Rensing S.A."/>
        </authorList>
    </citation>
    <scope>NUCLEOTIDE SEQUENCE [LARGE SCALE GENOMIC DNA]</scope>
    <source>
        <strain evidence="2 3">S276</strain>
    </source>
</reference>
<feature type="region of interest" description="Disordered" evidence="1">
    <location>
        <begin position="473"/>
        <end position="501"/>
    </location>
</feature>
<keyword evidence="3" id="KW-1185">Reference proteome</keyword>
<feature type="compositionally biased region" description="Basic and acidic residues" evidence="1">
    <location>
        <begin position="348"/>
        <end position="358"/>
    </location>
</feature>
<dbReference type="AlphaFoldDB" id="A0A388M0Z2"/>
<evidence type="ECO:0000256" key="1">
    <source>
        <dbReference type="SAM" id="MobiDB-lite"/>
    </source>
</evidence>
<proteinExistence type="predicted"/>
<gene>
    <name evidence="2" type="ORF">CBR_g46811</name>
</gene>
<name>A0A388M0Z2_CHABU</name>
<dbReference type="Gramene" id="GBG88244">
    <property type="protein sequence ID" value="GBG88244"/>
    <property type="gene ID" value="CBR_g46811"/>
</dbReference>
<feature type="compositionally biased region" description="Basic and acidic residues" evidence="1">
    <location>
        <begin position="270"/>
        <end position="281"/>
    </location>
</feature>
<sequence>MADVFRRLPLLLLVVLLLHLLVVFHVCILGNVPRRRSKRRSLMKDTRTEARQAIARSRGEQVGGRRCGGRPSTVGRASQRVGYEALPLHLQPLPGSSDEEEEERRPHTVSFGSGSTQEWAATELCGTGGGVYEQSFTELLRPGLSGDEGDGRVNLSFGLSTGRSSTPSRTVLVHPHPDDDGGQLTAVDRSSKTRVLARDTTGANLNSSTQQAWAPSLSRAAQARPHWMQSPSPLSAASEVARRHGREVWKEHRRELRAWQEESITRGLERLRVGDREKETSDPPAEADDDDKDDIDGEGGEGGGGYVSSCLQSDMVRKGGKSKPFGRTGRPRAKKGQGKGSGGDGDGDGARVRPDETVGMKMARRRSKIEERGRGQGCREMREEVGQSDAAVQESPSFSIVVRGGWDNLMQQFKKVHHFQSSSGGADFFQLSAKERASRGFNFTMDRAVYDEIEGSTGINHTIHPKNVAGTGASAGVRLPSTSNADPESVADGDGGGARRRRRGVDARFFPDDGYPRWFWEEEEHEAADFRRADGMLGEAQGANGVDDGECKQAAMLHPGPAVRGVGS</sequence>
<feature type="region of interest" description="Disordered" evidence="1">
    <location>
        <begin position="270"/>
        <end position="358"/>
    </location>
</feature>
<evidence type="ECO:0000313" key="2">
    <source>
        <dbReference type="EMBL" id="GBG88244.1"/>
    </source>
</evidence>
<feature type="compositionally biased region" description="Acidic residues" evidence="1">
    <location>
        <begin position="285"/>
        <end position="299"/>
    </location>
</feature>